<protein>
    <submittedName>
        <fullName evidence="5">Unannotated protein</fullName>
    </submittedName>
</protein>
<sequence length="273" mass="29972">MTVAMDKSGGAASNAKHEKSLVVDGVRQFFGTKGAKVHALSRIDLVIEPGQFVCLAGPSGCGKTTLLRLIAGFMRPTEGQITVDGRVVSKPGSDRGMVFQAPTLYPWMDVRQNIELGLKFQGVHKAARGIESERYMKMVGLSDFAERKPYELSGGMQQRCQIARVLASDPDFVLMDEPFGALDALTRERLQEELLTIWRETGKTILFITHSVEEAVFLGSRVLVMSRRPGKIVLDEPVDLAVDGQRLPVAELRSAPAFVALRDKVRDAIQASM</sequence>
<dbReference type="Pfam" id="PF00005">
    <property type="entry name" value="ABC_tran"/>
    <property type="match status" value="1"/>
</dbReference>
<name>A0A6J7GFY1_9ZZZZ</name>
<reference evidence="5" key="1">
    <citation type="submission" date="2020-05" db="EMBL/GenBank/DDBJ databases">
        <authorList>
            <person name="Chiriac C."/>
            <person name="Salcher M."/>
            <person name="Ghai R."/>
            <person name="Kavagutti S V."/>
        </authorList>
    </citation>
    <scope>NUCLEOTIDE SEQUENCE</scope>
</reference>
<dbReference type="AlphaFoldDB" id="A0A6J7GFY1"/>
<dbReference type="GO" id="GO:0016887">
    <property type="term" value="F:ATP hydrolysis activity"/>
    <property type="evidence" value="ECO:0007669"/>
    <property type="project" value="InterPro"/>
</dbReference>
<dbReference type="PROSITE" id="PS50893">
    <property type="entry name" value="ABC_TRANSPORTER_2"/>
    <property type="match status" value="1"/>
</dbReference>
<dbReference type="InterPro" id="IPR027417">
    <property type="entry name" value="P-loop_NTPase"/>
</dbReference>
<dbReference type="Gene3D" id="3.40.50.300">
    <property type="entry name" value="P-loop containing nucleotide triphosphate hydrolases"/>
    <property type="match status" value="1"/>
</dbReference>
<dbReference type="PANTHER" id="PTHR42788">
    <property type="entry name" value="TAURINE IMPORT ATP-BINDING PROTEIN-RELATED"/>
    <property type="match status" value="1"/>
</dbReference>
<dbReference type="SMART" id="SM00382">
    <property type="entry name" value="AAA"/>
    <property type="match status" value="1"/>
</dbReference>
<feature type="domain" description="ABC transporter" evidence="4">
    <location>
        <begin position="21"/>
        <end position="252"/>
    </location>
</feature>
<dbReference type="CDD" id="cd03293">
    <property type="entry name" value="ABC_NrtD_SsuB_transporters"/>
    <property type="match status" value="1"/>
</dbReference>
<dbReference type="SUPFAM" id="SSF52540">
    <property type="entry name" value="P-loop containing nucleoside triphosphate hydrolases"/>
    <property type="match status" value="1"/>
</dbReference>
<evidence type="ECO:0000256" key="1">
    <source>
        <dbReference type="ARBA" id="ARBA00022448"/>
    </source>
</evidence>
<keyword evidence="2" id="KW-0547">Nucleotide-binding</keyword>
<dbReference type="InterPro" id="IPR050166">
    <property type="entry name" value="ABC_transporter_ATP-bind"/>
</dbReference>
<keyword evidence="3" id="KW-0067">ATP-binding</keyword>
<dbReference type="GO" id="GO:0005524">
    <property type="term" value="F:ATP binding"/>
    <property type="evidence" value="ECO:0007669"/>
    <property type="project" value="UniProtKB-KW"/>
</dbReference>
<evidence type="ECO:0000313" key="5">
    <source>
        <dbReference type="EMBL" id="CAB4905518.1"/>
    </source>
</evidence>
<dbReference type="InterPro" id="IPR003593">
    <property type="entry name" value="AAA+_ATPase"/>
</dbReference>
<dbReference type="InterPro" id="IPR003439">
    <property type="entry name" value="ABC_transporter-like_ATP-bd"/>
</dbReference>
<evidence type="ECO:0000256" key="3">
    <source>
        <dbReference type="ARBA" id="ARBA00022840"/>
    </source>
</evidence>
<proteinExistence type="predicted"/>
<organism evidence="5">
    <name type="scientific">freshwater metagenome</name>
    <dbReference type="NCBI Taxonomy" id="449393"/>
    <lineage>
        <taxon>unclassified sequences</taxon>
        <taxon>metagenomes</taxon>
        <taxon>ecological metagenomes</taxon>
    </lineage>
</organism>
<evidence type="ECO:0000259" key="4">
    <source>
        <dbReference type="PROSITE" id="PS50893"/>
    </source>
</evidence>
<evidence type="ECO:0000256" key="2">
    <source>
        <dbReference type="ARBA" id="ARBA00022741"/>
    </source>
</evidence>
<gene>
    <name evidence="5" type="ORF">UFOPK3610_00394</name>
</gene>
<dbReference type="EMBL" id="CAFBMR010000008">
    <property type="protein sequence ID" value="CAB4905518.1"/>
    <property type="molecule type" value="Genomic_DNA"/>
</dbReference>
<accession>A0A6J7GFY1</accession>
<keyword evidence="1" id="KW-0813">Transport</keyword>
<dbReference type="PANTHER" id="PTHR42788:SF13">
    <property type="entry name" value="ALIPHATIC SULFONATES IMPORT ATP-BINDING PROTEIN SSUB"/>
    <property type="match status" value="1"/>
</dbReference>